<dbReference type="Pfam" id="PF13511">
    <property type="entry name" value="DUF4124"/>
    <property type="match status" value="1"/>
</dbReference>
<feature type="compositionally biased region" description="Pro residues" evidence="1">
    <location>
        <begin position="63"/>
        <end position="82"/>
    </location>
</feature>
<evidence type="ECO:0000313" key="4">
    <source>
        <dbReference type="EMBL" id="ACR12279.1"/>
    </source>
</evidence>
<dbReference type="HOGENOM" id="CLU_1414554_0_0_6"/>
<name>C5BJ20_TERTT</name>
<feature type="chain" id="PRO_5002948618" description="DUF4124 domain-containing protein" evidence="2">
    <location>
        <begin position="24"/>
        <end position="192"/>
    </location>
</feature>
<accession>C5BJ20</accession>
<evidence type="ECO:0000256" key="2">
    <source>
        <dbReference type="SAM" id="SignalP"/>
    </source>
</evidence>
<protein>
    <recommendedName>
        <fullName evidence="3">DUF4124 domain-containing protein</fullName>
    </recommendedName>
</protein>
<keyword evidence="5" id="KW-1185">Reference proteome</keyword>
<dbReference type="STRING" id="377629.TERTU_4422"/>
<dbReference type="RefSeq" id="WP_015818391.1">
    <property type="nucleotide sequence ID" value="NC_012997.1"/>
</dbReference>
<sequence>MPMTIFTLASFVTACLITVAASAQTIYKSVDQYGNVTYSDEPPTNATAEKLELKPLNTTPAITPAPAPSPPLVSPAPSPSPEPDATTSPPKQASGYGLRLVTPKSEQRFGPAEKALTVVMLTQRKLEPGLRFEVYIDGKVQETTDSNNVSIALSKALQGRRSVSAAVVDGAGNVIERTEERTIFVIRPAGHS</sequence>
<dbReference type="InterPro" id="IPR025392">
    <property type="entry name" value="DUF4124"/>
</dbReference>
<dbReference type="OrthoDB" id="6366673at2"/>
<dbReference type="KEGG" id="ttu:TERTU_4422"/>
<evidence type="ECO:0000256" key="1">
    <source>
        <dbReference type="SAM" id="MobiDB-lite"/>
    </source>
</evidence>
<organism evidence="4 5">
    <name type="scientific">Teredinibacter turnerae (strain ATCC 39867 / T7901)</name>
    <dbReference type="NCBI Taxonomy" id="377629"/>
    <lineage>
        <taxon>Bacteria</taxon>
        <taxon>Pseudomonadati</taxon>
        <taxon>Pseudomonadota</taxon>
        <taxon>Gammaproteobacteria</taxon>
        <taxon>Cellvibrionales</taxon>
        <taxon>Cellvibrionaceae</taxon>
        <taxon>Teredinibacter</taxon>
    </lineage>
</organism>
<feature type="region of interest" description="Disordered" evidence="1">
    <location>
        <begin position="58"/>
        <end position="96"/>
    </location>
</feature>
<feature type="domain" description="DUF4124" evidence="3">
    <location>
        <begin position="14"/>
        <end position="67"/>
    </location>
</feature>
<evidence type="ECO:0000313" key="5">
    <source>
        <dbReference type="Proteomes" id="UP000009080"/>
    </source>
</evidence>
<proteinExistence type="predicted"/>
<keyword evidence="2" id="KW-0732">Signal</keyword>
<evidence type="ECO:0000259" key="3">
    <source>
        <dbReference type="Pfam" id="PF13511"/>
    </source>
</evidence>
<gene>
    <name evidence="4" type="ordered locus">TERTU_4422</name>
</gene>
<dbReference type="Proteomes" id="UP000009080">
    <property type="component" value="Chromosome"/>
</dbReference>
<feature type="signal peptide" evidence="2">
    <location>
        <begin position="1"/>
        <end position="23"/>
    </location>
</feature>
<dbReference type="AlphaFoldDB" id="C5BJ20"/>
<dbReference type="EMBL" id="CP001614">
    <property type="protein sequence ID" value="ACR12279.1"/>
    <property type="molecule type" value="Genomic_DNA"/>
</dbReference>
<reference evidence="4 5" key="1">
    <citation type="journal article" date="2009" name="PLoS ONE">
        <title>The complete genome of Teredinibacter turnerae T7901: an intracellular endosymbiont of marine wood-boring bivalves (shipworms).</title>
        <authorList>
            <person name="Yang J.C."/>
            <person name="Madupu R."/>
            <person name="Durkin A.S."/>
            <person name="Ekborg N.A."/>
            <person name="Pedamallu C.S."/>
            <person name="Hostetler J.B."/>
            <person name="Radune D."/>
            <person name="Toms B.S."/>
            <person name="Henrissat B."/>
            <person name="Coutinho P.M."/>
            <person name="Schwarz S."/>
            <person name="Field L."/>
            <person name="Trindade-Silva A.E."/>
            <person name="Soares C.A.G."/>
            <person name="Elshahawi S."/>
            <person name="Hanora A."/>
            <person name="Schmidt E.W."/>
            <person name="Haygood M.G."/>
            <person name="Posfai J."/>
            <person name="Benner J."/>
            <person name="Madinger C."/>
            <person name="Nove J."/>
            <person name="Anton B."/>
            <person name="Chaudhary K."/>
            <person name="Foster J."/>
            <person name="Holman A."/>
            <person name="Kumar S."/>
            <person name="Lessard P.A."/>
            <person name="Luyten Y.A."/>
            <person name="Slatko B."/>
            <person name="Wood N."/>
            <person name="Wu B."/>
            <person name="Teplitski M."/>
            <person name="Mougous J.D."/>
            <person name="Ward N."/>
            <person name="Eisen J.A."/>
            <person name="Badger J.H."/>
            <person name="Distel D.L."/>
        </authorList>
    </citation>
    <scope>NUCLEOTIDE SEQUENCE [LARGE SCALE GENOMIC DNA]</scope>
    <source>
        <strain evidence="5">ATCC 39867 / T7901</strain>
    </source>
</reference>
<dbReference type="eggNOG" id="ENOG5030SSC">
    <property type="taxonomic scope" value="Bacteria"/>
</dbReference>